<reference evidence="1 2" key="1">
    <citation type="submission" date="2019-10" db="EMBL/GenBank/DDBJ databases">
        <title>Cardiobacteriales fam. a chemoheterotrophic member of the order Cardiobacteriales, and proposal of Cardiobacteriales fam. nov.</title>
        <authorList>
            <person name="Wang C."/>
        </authorList>
    </citation>
    <scope>NUCLEOTIDE SEQUENCE [LARGE SCALE GENOMIC DNA]</scope>
    <source>
        <strain evidence="1 2">ML27</strain>
    </source>
</reference>
<dbReference type="RefSeq" id="WP_152810899.1">
    <property type="nucleotide sequence ID" value="NZ_WHNW01000013.1"/>
</dbReference>
<proteinExistence type="predicted"/>
<comment type="caution">
    <text evidence="1">The sequence shown here is derived from an EMBL/GenBank/DDBJ whole genome shotgun (WGS) entry which is preliminary data.</text>
</comment>
<dbReference type="InParanoid" id="A0A6N7EZC8"/>
<accession>A0A6N7EZC8</accession>
<evidence type="ECO:0000313" key="1">
    <source>
        <dbReference type="EMBL" id="MPV86910.1"/>
    </source>
</evidence>
<keyword evidence="2" id="KW-1185">Reference proteome</keyword>
<sequence>MPDILTLDAVNREAQTTRTAVDATLKTTDPRIDAMATSAGLTSVASAINANVATRASSTALADVAADVTTLGAQTAALAASATPPSGGAVEKIFWLSYINGATKLSVSGSGVIRLLSIVTTAVKAGFALRIDGNTIYAVTNGDLRLEQGVGGLNLAGGGIAFNTSFELDSIKGETSAYVYAQIAYTLNGGA</sequence>
<dbReference type="EMBL" id="WHNW01000013">
    <property type="protein sequence ID" value="MPV86910.1"/>
    <property type="molecule type" value="Genomic_DNA"/>
</dbReference>
<gene>
    <name evidence="1" type="ORF">GCU85_09250</name>
</gene>
<name>A0A6N7EZC8_9GAMM</name>
<organism evidence="1 2">
    <name type="scientific">Ostreibacterium oceani</name>
    <dbReference type="NCBI Taxonomy" id="2654998"/>
    <lineage>
        <taxon>Bacteria</taxon>
        <taxon>Pseudomonadati</taxon>
        <taxon>Pseudomonadota</taxon>
        <taxon>Gammaproteobacteria</taxon>
        <taxon>Cardiobacteriales</taxon>
        <taxon>Ostreibacteriaceae</taxon>
        <taxon>Ostreibacterium</taxon>
    </lineage>
</organism>
<protein>
    <submittedName>
        <fullName evidence="1">Uncharacterized protein</fullName>
    </submittedName>
</protein>
<dbReference type="Proteomes" id="UP000471298">
    <property type="component" value="Unassembled WGS sequence"/>
</dbReference>
<evidence type="ECO:0000313" key="2">
    <source>
        <dbReference type="Proteomes" id="UP000471298"/>
    </source>
</evidence>
<dbReference type="AlphaFoldDB" id="A0A6N7EZC8"/>